<comment type="caution">
    <text evidence="2">The sequence shown here is derived from an EMBL/GenBank/DDBJ whole genome shotgun (WGS) entry which is preliminary data.</text>
</comment>
<dbReference type="OrthoDB" id="4448074at2759"/>
<keyword evidence="1" id="KW-0732">Signal</keyword>
<protein>
    <submittedName>
        <fullName evidence="2">Kinetochore complex Sim4 subunit Fta4</fullName>
    </submittedName>
</protein>
<feature type="signal peptide" evidence="1">
    <location>
        <begin position="1"/>
        <end position="19"/>
    </location>
</feature>
<proteinExistence type="predicted"/>
<organism evidence="2 3">
    <name type="scientific">Fusarium heterosporum</name>
    <dbReference type="NCBI Taxonomy" id="42747"/>
    <lineage>
        <taxon>Eukaryota</taxon>
        <taxon>Fungi</taxon>
        <taxon>Dikarya</taxon>
        <taxon>Ascomycota</taxon>
        <taxon>Pezizomycotina</taxon>
        <taxon>Sordariomycetes</taxon>
        <taxon>Hypocreomycetidae</taxon>
        <taxon>Hypocreales</taxon>
        <taxon>Nectriaceae</taxon>
        <taxon>Fusarium</taxon>
        <taxon>Fusarium heterosporum species complex</taxon>
    </lineage>
</organism>
<keyword evidence="3" id="KW-1185">Reference proteome</keyword>
<evidence type="ECO:0000313" key="3">
    <source>
        <dbReference type="Proteomes" id="UP000567885"/>
    </source>
</evidence>
<dbReference type="Proteomes" id="UP000567885">
    <property type="component" value="Unassembled WGS sequence"/>
</dbReference>
<evidence type="ECO:0000313" key="2">
    <source>
        <dbReference type="EMBL" id="KAF5671408.1"/>
    </source>
</evidence>
<accession>A0A8H5TJS6</accession>
<evidence type="ECO:0000256" key="1">
    <source>
        <dbReference type="SAM" id="SignalP"/>
    </source>
</evidence>
<name>A0A8H5TJS6_FUSHE</name>
<dbReference type="EMBL" id="JAAGWQ010000067">
    <property type="protein sequence ID" value="KAF5671408.1"/>
    <property type="molecule type" value="Genomic_DNA"/>
</dbReference>
<reference evidence="2 3" key="1">
    <citation type="submission" date="2020-05" db="EMBL/GenBank/DDBJ databases">
        <title>Identification and distribution of gene clusters putatively required for synthesis of sphingolipid metabolism inhibitors in phylogenetically diverse species of the filamentous fungus Fusarium.</title>
        <authorList>
            <person name="Kim H.-S."/>
            <person name="Busman M."/>
            <person name="Brown D.W."/>
            <person name="Divon H."/>
            <person name="Uhlig S."/>
            <person name="Proctor R.H."/>
        </authorList>
    </citation>
    <scope>NUCLEOTIDE SEQUENCE [LARGE SCALE GENOMIC DNA]</scope>
    <source>
        <strain evidence="2 3">NRRL 20693</strain>
    </source>
</reference>
<gene>
    <name evidence="2" type="ORF">FHETE_4118</name>
</gene>
<dbReference type="AlphaFoldDB" id="A0A8H5TJS6"/>
<feature type="chain" id="PRO_5034172710" evidence="1">
    <location>
        <begin position="20"/>
        <end position="95"/>
    </location>
</feature>
<sequence length="95" mass="10282">MVNALTLIYSLTAVMAVQACKQTCVFVEDTGNHCTYNCVHACKDISAQQARNTFLTALIHAGHECSELDTSGVKCKKVNKFGACSGHYWSCGDDC</sequence>